<evidence type="ECO:0000313" key="2">
    <source>
        <dbReference type="EMBL" id="QJC96952.1"/>
    </source>
</evidence>
<organism evidence="2 3">
    <name type="scientific">Bacillus mojavensis</name>
    <dbReference type="NCBI Taxonomy" id="72360"/>
    <lineage>
        <taxon>Bacteria</taxon>
        <taxon>Bacillati</taxon>
        <taxon>Bacillota</taxon>
        <taxon>Bacilli</taxon>
        <taxon>Bacillales</taxon>
        <taxon>Bacillaceae</taxon>
        <taxon>Bacillus</taxon>
    </lineage>
</organism>
<evidence type="ECO:0008006" key="4">
    <source>
        <dbReference type="Google" id="ProtNLM"/>
    </source>
</evidence>
<dbReference type="RefSeq" id="WP_168748301.1">
    <property type="nucleotide sequence ID" value="NZ_CP051464.1"/>
</dbReference>
<proteinExistence type="predicted"/>
<sequence length="119" mass="13100">MKRTIEFFLSLTGSLLGVVASILALGIAYLDLFFHLIRYFEMTSDLLVGAWGSLIFSCVGFTASIVVLFKPRLSSVLLFISGIGGLICIDWFYLIPAVLMIISGIMVFVRKEKTAPKSV</sequence>
<evidence type="ECO:0000256" key="1">
    <source>
        <dbReference type="SAM" id="Phobius"/>
    </source>
</evidence>
<accession>A0ABX6LYU8</accession>
<feature type="transmembrane region" description="Helical" evidence="1">
    <location>
        <begin position="50"/>
        <end position="69"/>
    </location>
</feature>
<gene>
    <name evidence="2" type="ORF">HC660_24780</name>
</gene>
<reference evidence="2 3" key="1">
    <citation type="submission" date="2020-04" db="EMBL/GenBank/DDBJ databases">
        <title>Plant growth promoting and environmental Bacillus: genomic and epigenetic comparison.</title>
        <authorList>
            <person name="Reva O.N."/>
            <person name="Lutz S."/>
            <person name="Ahrens C.H."/>
        </authorList>
    </citation>
    <scope>NUCLEOTIDE SEQUENCE [LARGE SCALE GENOMIC DNA]</scope>
    <source>
        <strain evidence="2 3">UCMB5075</strain>
    </source>
</reference>
<keyword evidence="1" id="KW-0472">Membrane</keyword>
<feature type="transmembrane region" description="Helical" evidence="1">
    <location>
        <begin position="7"/>
        <end position="30"/>
    </location>
</feature>
<dbReference type="Proteomes" id="UP000501048">
    <property type="component" value="Chromosome"/>
</dbReference>
<keyword evidence="1" id="KW-1133">Transmembrane helix</keyword>
<keyword evidence="1" id="KW-0812">Transmembrane</keyword>
<feature type="transmembrane region" description="Helical" evidence="1">
    <location>
        <begin position="76"/>
        <end position="109"/>
    </location>
</feature>
<keyword evidence="3" id="KW-1185">Reference proteome</keyword>
<evidence type="ECO:0000313" key="3">
    <source>
        <dbReference type="Proteomes" id="UP000501048"/>
    </source>
</evidence>
<dbReference type="EMBL" id="CP051464">
    <property type="protein sequence ID" value="QJC96952.1"/>
    <property type="molecule type" value="Genomic_DNA"/>
</dbReference>
<name>A0ABX6LYU8_BACMO</name>
<dbReference type="GeneID" id="76983221"/>
<protein>
    <recommendedName>
        <fullName evidence="4">DUF4064 domain-containing protein</fullName>
    </recommendedName>
</protein>